<feature type="compositionally biased region" description="Basic and acidic residues" evidence="1">
    <location>
        <begin position="10"/>
        <end position="25"/>
    </location>
</feature>
<protein>
    <submittedName>
        <fullName evidence="3">Uncharacterized protein</fullName>
    </submittedName>
</protein>
<dbReference type="EMBL" id="AP027924">
    <property type="protein sequence ID" value="BED92161.1"/>
    <property type="molecule type" value="Genomic_DNA"/>
</dbReference>
<gene>
    <name evidence="3" type="ORF">CfP315_0754</name>
</gene>
<organism evidence="3">
    <name type="scientific">Candidatus Improbicoccus pseudotrichonymphae</name>
    <dbReference type="NCBI Taxonomy" id="3033792"/>
    <lineage>
        <taxon>Bacteria</taxon>
        <taxon>Bacillati</taxon>
        <taxon>Bacillota</taxon>
        <taxon>Clostridia</taxon>
        <taxon>Candidatus Improbicoccus</taxon>
    </lineage>
</organism>
<dbReference type="Proteomes" id="UP001337580">
    <property type="component" value="Chromosome"/>
</dbReference>
<keyword evidence="2" id="KW-0472">Membrane</keyword>
<name>A0AA48HVG5_9FIRM</name>
<proteinExistence type="predicted"/>
<sequence length="366" mass="42059">MSSLNSREVVSTKKENNRIDNNEKSKKVSKNNKIVSFILSVIMCFQPLVKASFDSEIHVKPASDNMVGSNLNVLNKPIKNESDVESDVEFEDSVLFSNPISCFSIVLLGFVAVVGLFYGIKKRFEANSRAIGLKGKIEKEKEYEPRINNLEPKPKSNFEEELEPEVHNSEKKPEDESVCNDNVLKEMEEIGKVFWEKNPFIKKEIKFYSEKPYFTLDLGEEVYSSWLGLKFGIPRFKNLNPEGNGFSDELKEILGEPEVKEFVVNEDKLGNASHEELRKEISEYSIFILDLARKKENISVKNCYCTMIFPNVSSGDMYCCAYHALRENHVDFRLVNIYFVYTLKNGEKVYFLVPQELLDKGFIKIA</sequence>
<keyword evidence="2" id="KW-0812">Transmembrane</keyword>
<feature type="transmembrane region" description="Helical" evidence="2">
    <location>
        <begin position="34"/>
        <end position="53"/>
    </location>
</feature>
<dbReference type="KEGG" id="ips:CfP315_0754"/>
<feature type="region of interest" description="Disordered" evidence="1">
    <location>
        <begin position="149"/>
        <end position="178"/>
    </location>
</feature>
<accession>A0AA48HVG5</accession>
<dbReference type="AlphaFoldDB" id="A0AA48HVG5"/>
<feature type="compositionally biased region" description="Basic and acidic residues" evidence="1">
    <location>
        <begin position="152"/>
        <end position="175"/>
    </location>
</feature>
<evidence type="ECO:0000256" key="1">
    <source>
        <dbReference type="SAM" id="MobiDB-lite"/>
    </source>
</evidence>
<feature type="region of interest" description="Disordered" evidence="1">
    <location>
        <begin position="1"/>
        <end position="25"/>
    </location>
</feature>
<reference evidence="3" key="1">
    <citation type="journal article" date="2023" name="ISME J.">
        <title>Emergence of putative energy parasites within Clostridia revealed by genome analysis of a novel endosymbiotic clade.</title>
        <authorList>
            <person name="Takahashi K."/>
            <person name="Kuwahara H."/>
            <person name="Horikawa Y."/>
            <person name="Izawa K."/>
            <person name="Kato D."/>
            <person name="Inagaki T."/>
            <person name="Yuki M."/>
            <person name="Ohkuma M."/>
            <person name="Hongoh Y."/>
        </authorList>
    </citation>
    <scope>NUCLEOTIDE SEQUENCE</scope>
    <source>
        <strain evidence="3">CfP3-15</strain>
    </source>
</reference>
<keyword evidence="2" id="KW-1133">Transmembrane helix</keyword>
<evidence type="ECO:0000256" key="2">
    <source>
        <dbReference type="SAM" id="Phobius"/>
    </source>
</evidence>
<feature type="transmembrane region" description="Helical" evidence="2">
    <location>
        <begin position="96"/>
        <end position="120"/>
    </location>
</feature>
<evidence type="ECO:0000313" key="3">
    <source>
        <dbReference type="EMBL" id="BED92161.1"/>
    </source>
</evidence>